<keyword evidence="3" id="KW-1185">Reference proteome</keyword>
<proteinExistence type="predicted"/>
<evidence type="ECO:0000256" key="1">
    <source>
        <dbReference type="SAM" id="MobiDB-lite"/>
    </source>
</evidence>
<accession>A0AA41UV29</accession>
<protein>
    <submittedName>
        <fullName evidence="2">Uncharacterized protein</fullName>
    </submittedName>
</protein>
<feature type="compositionally biased region" description="Low complexity" evidence="1">
    <location>
        <begin position="1"/>
        <end position="14"/>
    </location>
</feature>
<evidence type="ECO:0000313" key="2">
    <source>
        <dbReference type="EMBL" id="MCL7023705.1"/>
    </source>
</evidence>
<name>A0AA41UV29_PAPNU</name>
<feature type="region of interest" description="Disordered" evidence="1">
    <location>
        <begin position="76"/>
        <end position="109"/>
    </location>
</feature>
<sequence length="189" mass="21308">MAESTETSSPSSSSHLPDLDNIYPVEDERPMKRTSLDFEKLSISDPAEKKGLEIGENGSPLKQSLVDFEKLSISEGTVSSEERKPSVRHCATSGNLKQGSDAHFEQKWKRRERKKVSKKNVSIDDLCRRCDVLRVGVEEETAKEADEMSLADSELLYKFMPLLKECLPDVAENIQLEMQPFLFSKVLSL</sequence>
<dbReference type="EMBL" id="JAJJMA010025533">
    <property type="protein sequence ID" value="MCL7023705.1"/>
    <property type="molecule type" value="Genomic_DNA"/>
</dbReference>
<organism evidence="2 3">
    <name type="scientific">Papaver nudicaule</name>
    <name type="common">Iceland poppy</name>
    <dbReference type="NCBI Taxonomy" id="74823"/>
    <lineage>
        <taxon>Eukaryota</taxon>
        <taxon>Viridiplantae</taxon>
        <taxon>Streptophyta</taxon>
        <taxon>Embryophyta</taxon>
        <taxon>Tracheophyta</taxon>
        <taxon>Spermatophyta</taxon>
        <taxon>Magnoliopsida</taxon>
        <taxon>Ranunculales</taxon>
        <taxon>Papaveraceae</taxon>
        <taxon>Papaveroideae</taxon>
        <taxon>Papaver</taxon>
    </lineage>
</organism>
<dbReference type="AlphaFoldDB" id="A0AA41UV29"/>
<comment type="caution">
    <text evidence="2">The sequence shown here is derived from an EMBL/GenBank/DDBJ whole genome shotgun (WGS) entry which is preliminary data.</text>
</comment>
<dbReference type="Proteomes" id="UP001177140">
    <property type="component" value="Unassembled WGS sequence"/>
</dbReference>
<evidence type="ECO:0000313" key="3">
    <source>
        <dbReference type="Proteomes" id="UP001177140"/>
    </source>
</evidence>
<feature type="compositionally biased region" description="Basic and acidic residues" evidence="1">
    <location>
        <begin position="26"/>
        <end position="42"/>
    </location>
</feature>
<feature type="region of interest" description="Disordered" evidence="1">
    <location>
        <begin position="1"/>
        <end position="42"/>
    </location>
</feature>
<reference evidence="2" key="1">
    <citation type="submission" date="2022-03" db="EMBL/GenBank/DDBJ databases">
        <title>A functionally conserved STORR gene fusion in Papaver species that diverged 16.8 million years ago.</title>
        <authorList>
            <person name="Catania T."/>
        </authorList>
    </citation>
    <scope>NUCLEOTIDE SEQUENCE</scope>
    <source>
        <strain evidence="2">S-191538</strain>
    </source>
</reference>
<gene>
    <name evidence="2" type="ORF">MKW94_000655</name>
</gene>